<dbReference type="GO" id="GO:0001881">
    <property type="term" value="P:receptor recycling"/>
    <property type="evidence" value="ECO:0007669"/>
    <property type="project" value="TreeGrafter"/>
</dbReference>
<dbReference type="GO" id="GO:0005769">
    <property type="term" value="C:early endosome"/>
    <property type="evidence" value="ECO:0007669"/>
    <property type="project" value="TreeGrafter"/>
</dbReference>
<dbReference type="InterPro" id="IPR045188">
    <property type="entry name" value="Boi1/Boi2-like"/>
</dbReference>
<dbReference type="PANTHER" id="PTHR22902:SF27">
    <property type="entry name" value="PLECKSTRIN HOMOLOGY DOMAIN-CONTAINING FAMILY A MEMBER 3"/>
    <property type="match status" value="1"/>
</dbReference>
<keyword evidence="1" id="KW-0597">Phosphoprotein</keyword>
<dbReference type="EMBL" id="CAADRA010005426">
    <property type="protein sequence ID" value="VFT89719.1"/>
    <property type="molecule type" value="Genomic_DNA"/>
</dbReference>
<organism evidence="4 5">
    <name type="scientific">Aphanomyces stellatus</name>
    <dbReference type="NCBI Taxonomy" id="120398"/>
    <lineage>
        <taxon>Eukaryota</taxon>
        <taxon>Sar</taxon>
        <taxon>Stramenopiles</taxon>
        <taxon>Oomycota</taxon>
        <taxon>Saprolegniomycetes</taxon>
        <taxon>Saprolegniales</taxon>
        <taxon>Verrucalvaceae</taxon>
        <taxon>Aphanomyces</taxon>
    </lineage>
</organism>
<evidence type="ECO:0000313" key="5">
    <source>
        <dbReference type="Proteomes" id="UP000332933"/>
    </source>
</evidence>
<reference evidence="3" key="2">
    <citation type="submission" date="2019-06" db="EMBL/GenBank/DDBJ databases">
        <title>Genomics analysis of Aphanomyces spp. identifies a new class of oomycete effector associated with host adaptation.</title>
        <authorList>
            <person name="Gaulin E."/>
        </authorList>
    </citation>
    <scope>NUCLEOTIDE SEQUENCE</scope>
    <source>
        <strain evidence="3">CBS 578.67</strain>
    </source>
</reference>
<dbReference type="AlphaFoldDB" id="A0A485KWR5"/>
<proteinExistence type="predicted"/>
<dbReference type="EMBL" id="VJMH01005405">
    <property type="protein sequence ID" value="KAF0696375.1"/>
    <property type="molecule type" value="Genomic_DNA"/>
</dbReference>
<protein>
    <submittedName>
        <fullName evidence="4">Aste57867_12872 protein</fullName>
    </submittedName>
</protein>
<evidence type="ECO:0000256" key="1">
    <source>
        <dbReference type="ARBA" id="ARBA00022553"/>
    </source>
</evidence>
<evidence type="ECO:0000259" key="2">
    <source>
        <dbReference type="PROSITE" id="PS50003"/>
    </source>
</evidence>
<dbReference type="PANTHER" id="PTHR22902">
    <property type="entry name" value="SESQUIPEDALIAN"/>
    <property type="match status" value="1"/>
</dbReference>
<dbReference type="GO" id="GO:0007032">
    <property type="term" value="P:endosome organization"/>
    <property type="evidence" value="ECO:0007669"/>
    <property type="project" value="TreeGrafter"/>
</dbReference>
<dbReference type="SUPFAM" id="SSF50729">
    <property type="entry name" value="PH domain-like"/>
    <property type="match status" value="1"/>
</dbReference>
<dbReference type="GO" id="GO:0042147">
    <property type="term" value="P:retrograde transport, endosome to Golgi"/>
    <property type="evidence" value="ECO:0007669"/>
    <property type="project" value="TreeGrafter"/>
</dbReference>
<dbReference type="GO" id="GO:0005829">
    <property type="term" value="C:cytosol"/>
    <property type="evidence" value="ECO:0007669"/>
    <property type="project" value="GOC"/>
</dbReference>
<dbReference type="Gene3D" id="2.30.29.30">
    <property type="entry name" value="Pleckstrin-homology domain (PH domain)/Phosphotyrosine-binding domain (PTB)"/>
    <property type="match status" value="1"/>
</dbReference>
<evidence type="ECO:0000313" key="3">
    <source>
        <dbReference type="EMBL" id="KAF0696375.1"/>
    </source>
</evidence>
<dbReference type="InterPro" id="IPR011993">
    <property type="entry name" value="PH-like_dom_sf"/>
</dbReference>
<dbReference type="GO" id="GO:0055037">
    <property type="term" value="C:recycling endosome"/>
    <property type="evidence" value="ECO:0007669"/>
    <property type="project" value="TreeGrafter"/>
</dbReference>
<dbReference type="SMART" id="SM00233">
    <property type="entry name" value="PH"/>
    <property type="match status" value="1"/>
</dbReference>
<dbReference type="GO" id="GO:0005802">
    <property type="term" value="C:trans-Golgi network"/>
    <property type="evidence" value="ECO:0007669"/>
    <property type="project" value="TreeGrafter"/>
</dbReference>
<name>A0A485KWR5_9STRA</name>
<dbReference type="PROSITE" id="PS50003">
    <property type="entry name" value="PH_DOMAIN"/>
    <property type="match status" value="1"/>
</dbReference>
<dbReference type="OrthoDB" id="73919at2759"/>
<dbReference type="Proteomes" id="UP000332933">
    <property type="component" value="Unassembled WGS sequence"/>
</dbReference>
<sequence>MSLAHHQQPASRHSLSPPHRVVKTGTLFKKGSGHGLLFHRHNWKARYVVLTTDSLSYYDHQDGHLKGSIDLSACTLDSLQVMPADCRKTGHSAASEWRLAIDTASRRFFVAAACERDMRAWIDALASVFRANEMRRQSLVAATLRHAAVSTC</sequence>
<feature type="domain" description="PH" evidence="2">
    <location>
        <begin position="20"/>
        <end position="130"/>
    </location>
</feature>
<accession>A0A485KWR5</accession>
<dbReference type="Pfam" id="PF00169">
    <property type="entry name" value="PH"/>
    <property type="match status" value="1"/>
</dbReference>
<gene>
    <name evidence="4" type="primary">Aste57867_12872</name>
    <name evidence="3" type="ORF">As57867_012824</name>
    <name evidence="4" type="ORF">ASTE57867_12872</name>
</gene>
<reference evidence="4 5" key="1">
    <citation type="submission" date="2019-03" db="EMBL/GenBank/DDBJ databases">
        <authorList>
            <person name="Gaulin E."/>
            <person name="Dumas B."/>
        </authorList>
    </citation>
    <scope>NUCLEOTIDE SEQUENCE [LARGE SCALE GENOMIC DNA]</scope>
    <source>
        <strain evidence="4">CBS 568.67</strain>
    </source>
</reference>
<evidence type="ECO:0000313" key="4">
    <source>
        <dbReference type="EMBL" id="VFT89719.1"/>
    </source>
</evidence>
<dbReference type="InterPro" id="IPR001849">
    <property type="entry name" value="PH_domain"/>
</dbReference>
<keyword evidence="5" id="KW-1185">Reference proteome</keyword>